<proteinExistence type="inferred from homology"/>
<keyword evidence="5" id="KW-0539">Nucleus</keyword>
<dbReference type="GO" id="GO:0006821">
    <property type="term" value="P:chloride transport"/>
    <property type="evidence" value="ECO:0007669"/>
    <property type="project" value="InterPro"/>
</dbReference>
<dbReference type="PRINTS" id="PR01348">
    <property type="entry name" value="ICLNCHANNEL"/>
</dbReference>
<keyword evidence="8" id="KW-1185">Reference proteome</keyword>
<evidence type="ECO:0000256" key="3">
    <source>
        <dbReference type="ARBA" id="ARBA00007054"/>
    </source>
</evidence>
<dbReference type="GO" id="GO:0034709">
    <property type="term" value="C:methylosome"/>
    <property type="evidence" value="ECO:0007669"/>
    <property type="project" value="InterPro"/>
</dbReference>
<dbReference type="AlphaFoldDB" id="A0A835SHT6"/>
<comment type="subcellular location">
    <subcellularLocation>
        <location evidence="2">Cytoplasm</location>
    </subcellularLocation>
    <subcellularLocation>
        <location evidence="1">Nucleus</location>
    </subcellularLocation>
</comment>
<feature type="compositionally biased region" description="Low complexity" evidence="6">
    <location>
        <begin position="234"/>
        <end position="245"/>
    </location>
</feature>
<keyword evidence="4" id="KW-0963">Cytoplasm</keyword>
<dbReference type="GO" id="GO:0045292">
    <property type="term" value="P:mRNA cis splicing, via spliceosome"/>
    <property type="evidence" value="ECO:0007669"/>
    <property type="project" value="TreeGrafter"/>
</dbReference>
<dbReference type="PANTHER" id="PTHR21399">
    <property type="entry name" value="CHLORIDE CONDUCTANCE REGULATORY PROTEIN ICLN"/>
    <property type="match status" value="1"/>
</dbReference>
<dbReference type="GO" id="GO:0005829">
    <property type="term" value="C:cytosol"/>
    <property type="evidence" value="ECO:0007669"/>
    <property type="project" value="InterPro"/>
</dbReference>
<evidence type="ECO:0000256" key="4">
    <source>
        <dbReference type="ARBA" id="ARBA00022490"/>
    </source>
</evidence>
<dbReference type="GO" id="GO:0005886">
    <property type="term" value="C:plasma membrane"/>
    <property type="evidence" value="ECO:0007669"/>
    <property type="project" value="InterPro"/>
</dbReference>
<evidence type="ECO:0008006" key="9">
    <source>
        <dbReference type="Google" id="ProtNLM"/>
    </source>
</evidence>
<name>A0A835SHT6_CHLIN</name>
<dbReference type="GO" id="GO:0005681">
    <property type="term" value="C:spliceosomal complex"/>
    <property type="evidence" value="ECO:0007669"/>
    <property type="project" value="TreeGrafter"/>
</dbReference>
<protein>
    <recommendedName>
        <fullName evidence="9">Chloride conductance regulatory protein ICln</fullName>
    </recommendedName>
</protein>
<dbReference type="GO" id="GO:0000387">
    <property type="term" value="P:spliceosomal snRNP assembly"/>
    <property type="evidence" value="ECO:0007669"/>
    <property type="project" value="InterPro"/>
</dbReference>
<dbReference type="Pfam" id="PF03517">
    <property type="entry name" value="Voldacs"/>
    <property type="match status" value="1"/>
</dbReference>
<sequence length="245" mass="26017">MVANIAAAANKLDIETDVSLTEARELVLDTADEEELSSKYQDVDFVLGDDMNAGKGVLHLTTRRVVWVSSAAGGPAFALRYPQIVMHAVSRDPSSYSRPCIYLQLDEGSEDMDVGGGDDEEEEEGAADVSAEVRLVPGDESKVDDMFKVLCDCAALNPDSEVEGEGDFFFDEAEVMAGLDAGTRAAVMAERLAEGMELADGEEEGANGAPEDLQELVGDDPSRFEDDDDDEEAGAGAPRAAGNGR</sequence>
<dbReference type="SUPFAM" id="SSF50729">
    <property type="entry name" value="PH domain-like"/>
    <property type="match status" value="1"/>
</dbReference>
<dbReference type="InterPro" id="IPR011993">
    <property type="entry name" value="PH-like_dom_sf"/>
</dbReference>
<feature type="region of interest" description="Disordered" evidence="6">
    <location>
        <begin position="197"/>
        <end position="245"/>
    </location>
</feature>
<dbReference type="GO" id="GO:0006884">
    <property type="term" value="P:cell volume homeostasis"/>
    <property type="evidence" value="ECO:0007669"/>
    <property type="project" value="InterPro"/>
</dbReference>
<evidence type="ECO:0000256" key="2">
    <source>
        <dbReference type="ARBA" id="ARBA00004496"/>
    </source>
</evidence>
<organism evidence="7 8">
    <name type="scientific">Chlamydomonas incerta</name>
    <dbReference type="NCBI Taxonomy" id="51695"/>
    <lineage>
        <taxon>Eukaryota</taxon>
        <taxon>Viridiplantae</taxon>
        <taxon>Chlorophyta</taxon>
        <taxon>core chlorophytes</taxon>
        <taxon>Chlorophyceae</taxon>
        <taxon>CS clade</taxon>
        <taxon>Chlamydomonadales</taxon>
        <taxon>Chlamydomonadaceae</taxon>
        <taxon>Chlamydomonas</taxon>
    </lineage>
</organism>
<accession>A0A835SHT6</accession>
<evidence type="ECO:0000256" key="5">
    <source>
        <dbReference type="ARBA" id="ARBA00023242"/>
    </source>
</evidence>
<dbReference type="InterPro" id="IPR003521">
    <property type="entry name" value="ICln"/>
</dbReference>
<evidence type="ECO:0000256" key="6">
    <source>
        <dbReference type="SAM" id="MobiDB-lite"/>
    </source>
</evidence>
<comment type="caution">
    <text evidence="7">The sequence shown here is derived from an EMBL/GenBank/DDBJ whole genome shotgun (WGS) entry which is preliminary data.</text>
</comment>
<evidence type="ECO:0000313" key="7">
    <source>
        <dbReference type="EMBL" id="KAG2422689.1"/>
    </source>
</evidence>
<dbReference type="GO" id="GO:0034715">
    <property type="term" value="C:pICln-Sm protein complex"/>
    <property type="evidence" value="ECO:0007669"/>
    <property type="project" value="InterPro"/>
</dbReference>
<evidence type="ECO:0000256" key="1">
    <source>
        <dbReference type="ARBA" id="ARBA00004123"/>
    </source>
</evidence>
<dbReference type="InterPro" id="IPR039924">
    <property type="entry name" value="ICln/Lot5/Saf5"/>
</dbReference>
<comment type="similarity">
    <text evidence="3">Belongs to the pICln (TC 1.A.47) family.</text>
</comment>
<dbReference type="Gene3D" id="2.30.29.30">
    <property type="entry name" value="Pleckstrin-homology domain (PH domain)/Phosphotyrosine-binding domain (PTB)"/>
    <property type="match status" value="1"/>
</dbReference>
<dbReference type="OrthoDB" id="19714at2759"/>
<reference evidence="7" key="1">
    <citation type="journal article" date="2020" name="bioRxiv">
        <title>Comparative genomics of Chlamydomonas.</title>
        <authorList>
            <person name="Craig R.J."/>
            <person name="Hasan A.R."/>
            <person name="Ness R.W."/>
            <person name="Keightley P.D."/>
        </authorList>
    </citation>
    <scope>NUCLEOTIDE SEQUENCE</scope>
    <source>
        <strain evidence="7">SAG 7.73</strain>
    </source>
</reference>
<dbReference type="Proteomes" id="UP000650467">
    <property type="component" value="Unassembled WGS sequence"/>
</dbReference>
<gene>
    <name evidence="7" type="ORF">HXX76_015853</name>
</gene>
<dbReference type="PANTHER" id="PTHR21399:SF0">
    <property type="entry name" value="METHYLOSOME SUBUNIT PICLN"/>
    <property type="match status" value="1"/>
</dbReference>
<evidence type="ECO:0000313" key="8">
    <source>
        <dbReference type="Proteomes" id="UP000650467"/>
    </source>
</evidence>
<dbReference type="EMBL" id="JAEHOC010000096">
    <property type="protein sequence ID" value="KAG2422689.1"/>
    <property type="molecule type" value="Genomic_DNA"/>
</dbReference>